<dbReference type="PANTHER" id="PTHR42982">
    <property type="entry name" value="SEC-INDEPENDENT PROTEIN TRANSLOCASE PROTEIN TATA"/>
    <property type="match status" value="1"/>
</dbReference>
<reference evidence="11 12" key="1">
    <citation type="submission" date="2020-08" db="EMBL/GenBank/DDBJ databases">
        <authorList>
            <person name="Criscuolo A."/>
        </authorList>
    </citation>
    <scope>NUCLEOTIDE SEQUENCE [LARGE SCALE GENOMIC DNA]</scope>
    <source>
        <strain evidence="11">CIP111764</strain>
    </source>
</reference>
<evidence type="ECO:0000256" key="7">
    <source>
        <dbReference type="ARBA" id="ARBA00023010"/>
    </source>
</evidence>
<keyword evidence="6 9" id="KW-1133">Transmembrane helix</keyword>
<dbReference type="GO" id="GO:0033281">
    <property type="term" value="C:TAT protein transport complex"/>
    <property type="evidence" value="ECO:0007669"/>
    <property type="project" value="UniProtKB-UniRule"/>
</dbReference>
<accession>A0A7U7EP41</accession>
<evidence type="ECO:0000256" key="4">
    <source>
        <dbReference type="ARBA" id="ARBA00022692"/>
    </source>
</evidence>
<evidence type="ECO:0000256" key="3">
    <source>
        <dbReference type="ARBA" id="ARBA00022475"/>
    </source>
</evidence>
<keyword evidence="8 9" id="KW-0472">Membrane</keyword>
<keyword evidence="5 9" id="KW-0653">Protein transport</keyword>
<evidence type="ECO:0000256" key="8">
    <source>
        <dbReference type="ARBA" id="ARBA00023136"/>
    </source>
</evidence>
<evidence type="ECO:0000256" key="9">
    <source>
        <dbReference type="HAMAP-Rule" id="MF_00236"/>
    </source>
</evidence>
<protein>
    <recommendedName>
        <fullName evidence="9">Sec-independent protein translocase protein TatA</fullName>
    </recommendedName>
</protein>
<evidence type="ECO:0000256" key="1">
    <source>
        <dbReference type="ARBA" id="ARBA00004162"/>
    </source>
</evidence>
<proteinExistence type="inferred from homology"/>
<comment type="caution">
    <text evidence="11">The sequence shown here is derived from an EMBL/GenBank/DDBJ whole genome shotgun (WGS) entry which is preliminary data.</text>
</comment>
<evidence type="ECO:0000256" key="10">
    <source>
        <dbReference type="SAM" id="MobiDB-lite"/>
    </source>
</evidence>
<dbReference type="InterPro" id="IPR006312">
    <property type="entry name" value="TatA/E"/>
</dbReference>
<dbReference type="Proteomes" id="UP000583387">
    <property type="component" value="Unassembled WGS sequence"/>
</dbReference>
<keyword evidence="4 9" id="KW-0812">Transmembrane</keyword>
<feature type="region of interest" description="Disordered" evidence="10">
    <location>
        <begin position="47"/>
        <end position="82"/>
    </location>
</feature>
<dbReference type="Pfam" id="PF02416">
    <property type="entry name" value="TatA_B_E"/>
    <property type="match status" value="1"/>
</dbReference>
<comment type="subunit">
    <text evidence="9">The Tat system comprises two distinct complexes: a TatABC complex, containing multiple copies of TatA, TatB and TatC subunits, and a separate TatA complex, containing only TatA subunits. Substrates initially bind to the TatABC complex, which probably triggers association of the separate TatA complex to form the active translocon.</text>
</comment>
<dbReference type="NCBIfam" id="TIGR01411">
    <property type="entry name" value="tatAE"/>
    <property type="match status" value="1"/>
</dbReference>
<organism evidence="11 12">
    <name type="scientific">Zestomonas carbonaria</name>
    <dbReference type="NCBI Taxonomy" id="2762745"/>
    <lineage>
        <taxon>Bacteria</taxon>
        <taxon>Pseudomonadati</taxon>
        <taxon>Pseudomonadota</taxon>
        <taxon>Gammaproteobacteria</taxon>
        <taxon>Pseudomonadales</taxon>
        <taxon>Pseudomonadaceae</taxon>
        <taxon>Zestomonas</taxon>
    </lineage>
</organism>
<dbReference type="GO" id="GO:0008320">
    <property type="term" value="F:protein transmembrane transporter activity"/>
    <property type="evidence" value="ECO:0007669"/>
    <property type="project" value="UniProtKB-UniRule"/>
</dbReference>
<comment type="function">
    <text evidence="9">Part of the twin-arginine translocation (Tat) system that transports large folded proteins containing a characteristic twin-arginine motif in their signal peptide across membranes. TatA could form the protein-conducting channel of the Tat system.</text>
</comment>
<keyword evidence="12" id="KW-1185">Reference proteome</keyword>
<comment type="subcellular location">
    <subcellularLocation>
        <location evidence="1 9">Cell membrane</location>
        <topology evidence="1 9">Single-pass membrane protein</topology>
    </subcellularLocation>
</comment>
<dbReference type="InterPro" id="IPR003369">
    <property type="entry name" value="TatA/B/E"/>
</dbReference>
<evidence type="ECO:0000256" key="6">
    <source>
        <dbReference type="ARBA" id="ARBA00022989"/>
    </source>
</evidence>
<evidence type="ECO:0000256" key="2">
    <source>
        <dbReference type="ARBA" id="ARBA00022448"/>
    </source>
</evidence>
<dbReference type="Gene3D" id="1.20.5.3310">
    <property type="match status" value="1"/>
</dbReference>
<evidence type="ECO:0000256" key="5">
    <source>
        <dbReference type="ARBA" id="ARBA00022927"/>
    </source>
</evidence>
<evidence type="ECO:0000313" key="11">
    <source>
        <dbReference type="EMBL" id="CAD5108572.1"/>
    </source>
</evidence>
<sequence length="82" mass="8959">MGIFDWKHWLVLLVVAIVVFGSKRLKSLGEDLGESIRGFRRSLRDADEEVAAVAPPPPPPAIGSEVGERQERRERPASVGPG</sequence>
<evidence type="ECO:0000313" key="12">
    <source>
        <dbReference type="Proteomes" id="UP000583387"/>
    </source>
</evidence>
<dbReference type="AlphaFoldDB" id="A0A7U7EP41"/>
<dbReference type="RefSeq" id="WP_187671891.1">
    <property type="nucleotide sequence ID" value="NZ_CAJFCI010000057.1"/>
</dbReference>
<name>A0A7U7EP41_9GAMM</name>
<feature type="compositionally biased region" description="Basic and acidic residues" evidence="10">
    <location>
        <begin position="66"/>
        <end position="76"/>
    </location>
</feature>
<dbReference type="PANTHER" id="PTHR42982:SF1">
    <property type="entry name" value="SEC-INDEPENDENT PROTEIN TRANSLOCASE PROTEIN TATA"/>
    <property type="match status" value="1"/>
</dbReference>
<dbReference type="GO" id="GO:0043953">
    <property type="term" value="P:protein transport by the Tat complex"/>
    <property type="evidence" value="ECO:0007669"/>
    <property type="project" value="UniProtKB-UniRule"/>
</dbReference>
<dbReference type="HAMAP" id="MF_00236">
    <property type="entry name" value="TatA_E"/>
    <property type="match status" value="1"/>
</dbReference>
<keyword evidence="7 9" id="KW-0811">Translocation</keyword>
<comment type="similarity">
    <text evidence="9">Belongs to the TatA/E family.</text>
</comment>
<dbReference type="EMBL" id="CAJFCI010000057">
    <property type="protein sequence ID" value="CAD5108572.1"/>
    <property type="molecule type" value="Genomic_DNA"/>
</dbReference>
<keyword evidence="3 9" id="KW-1003">Cell membrane</keyword>
<gene>
    <name evidence="11" type="primary">tatA_3</name>
    <name evidence="9" type="synonym">tatA</name>
    <name evidence="11" type="ORF">PSEWESI4_02860</name>
</gene>
<keyword evidence="2 9" id="KW-0813">Transport</keyword>